<organism evidence="6 7">
    <name type="scientific">Teichococcus globiformis</name>
    <dbReference type="NCBI Taxonomy" id="2307229"/>
    <lineage>
        <taxon>Bacteria</taxon>
        <taxon>Pseudomonadati</taxon>
        <taxon>Pseudomonadota</taxon>
        <taxon>Alphaproteobacteria</taxon>
        <taxon>Acetobacterales</taxon>
        <taxon>Roseomonadaceae</taxon>
        <taxon>Roseomonas</taxon>
    </lineage>
</organism>
<evidence type="ECO:0000313" key="6">
    <source>
        <dbReference type="EMBL" id="MFC3123431.1"/>
    </source>
</evidence>
<dbReference type="CDD" id="cd13589">
    <property type="entry name" value="PBP2_polyamine_RpCGA009"/>
    <property type="match status" value="1"/>
</dbReference>
<dbReference type="InterPro" id="IPR006059">
    <property type="entry name" value="SBP"/>
</dbReference>
<keyword evidence="3" id="KW-0813">Transport</keyword>
<evidence type="ECO:0000256" key="3">
    <source>
        <dbReference type="ARBA" id="ARBA00022448"/>
    </source>
</evidence>
<gene>
    <name evidence="6" type="ORF">ACFOD4_00020</name>
</gene>
<evidence type="ECO:0000256" key="4">
    <source>
        <dbReference type="ARBA" id="ARBA00022729"/>
    </source>
</evidence>
<evidence type="ECO:0000256" key="2">
    <source>
        <dbReference type="ARBA" id="ARBA00008520"/>
    </source>
</evidence>
<dbReference type="Pfam" id="PF13416">
    <property type="entry name" value="SBP_bac_8"/>
    <property type="match status" value="1"/>
</dbReference>
<keyword evidence="4" id="KW-0732">Signal</keyword>
<dbReference type="Gene3D" id="3.40.190.10">
    <property type="entry name" value="Periplasmic binding protein-like II"/>
    <property type="match status" value="2"/>
</dbReference>
<keyword evidence="7" id="KW-1185">Reference proteome</keyword>
<dbReference type="PANTHER" id="PTHR30006:SF3">
    <property type="entry name" value="THIAMINE-BINDING PERIPLASMIC PROTEIN"/>
    <property type="match status" value="1"/>
</dbReference>
<proteinExistence type="inferred from homology"/>
<protein>
    <submittedName>
        <fullName evidence="6">ABC transporter substrate-binding protein</fullName>
    </submittedName>
</protein>
<keyword evidence="5" id="KW-0574">Periplasm</keyword>
<accession>A0ABV7FYE1</accession>
<evidence type="ECO:0000313" key="7">
    <source>
        <dbReference type="Proteomes" id="UP001595593"/>
    </source>
</evidence>
<comment type="similarity">
    <text evidence="2">Belongs to the bacterial solute-binding protein 1 family.</text>
</comment>
<dbReference type="Proteomes" id="UP001595593">
    <property type="component" value="Unassembled WGS sequence"/>
</dbReference>
<evidence type="ECO:0000256" key="5">
    <source>
        <dbReference type="ARBA" id="ARBA00022764"/>
    </source>
</evidence>
<name>A0ABV7FYE1_9PROT</name>
<sequence length="330" mass="37395">MMAAAPPPKPDRIVVNASGGAMAQFLRIAYFADFEKEHGIRIVDTSPVDFGKLRAMVNSGNPEWTVTEIGGQDADRAKELNLLEPIDTSIVDLSRYPEIGRQSHIYVGSAYSTVLGYRSDVFKDGSHPKGWAEFWDVRRFPGARSLRNHPVDNLEFALLADGVPKDKLYPLDLDRAFRKLDEIRPHIAVWWSTGAQPAQMLVDKEVVLATGWNGRFFELAKKQAPVGSEFQEGSLKSSAWGIPRGARNAYWGQKFFQTMSDPRRQAIYATELSYAGLHPDTVNYVAEELRPLLPTAPANLEKQFWLNTTWWTENGQRAQERWTRWMLQRG</sequence>
<comment type="subcellular location">
    <subcellularLocation>
        <location evidence="1">Periplasm</location>
    </subcellularLocation>
</comment>
<dbReference type="EMBL" id="JBHRTN010000001">
    <property type="protein sequence ID" value="MFC3123431.1"/>
    <property type="molecule type" value="Genomic_DNA"/>
</dbReference>
<dbReference type="PANTHER" id="PTHR30006">
    <property type="entry name" value="THIAMINE-BINDING PERIPLASMIC PROTEIN-RELATED"/>
    <property type="match status" value="1"/>
</dbReference>
<reference evidence="7" key="1">
    <citation type="journal article" date="2019" name="Int. J. Syst. Evol. Microbiol.">
        <title>The Global Catalogue of Microorganisms (GCM) 10K type strain sequencing project: providing services to taxonomists for standard genome sequencing and annotation.</title>
        <authorList>
            <consortium name="The Broad Institute Genomics Platform"/>
            <consortium name="The Broad Institute Genome Sequencing Center for Infectious Disease"/>
            <person name="Wu L."/>
            <person name="Ma J."/>
        </authorList>
    </citation>
    <scope>NUCLEOTIDE SEQUENCE [LARGE SCALE GENOMIC DNA]</scope>
    <source>
        <strain evidence="7">KCTC 52094</strain>
    </source>
</reference>
<dbReference type="RefSeq" id="WP_379592381.1">
    <property type="nucleotide sequence ID" value="NZ_JBHRTN010000001.1"/>
</dbReference>
<dbReference type="SUPFAM" id="SSF53850">
    <property type="entry name" value="Periplasmic binding protein-like II"/>
    <property type="match status" value="1"/>
</dbReference>
<comment type="caution">
    <text evidence="6">The sequence shown here is derived from an EMBL/GenBank/DDBJ whole genome shotgun (WGS) entry which is preliminary data.</text>
</comment>
<evidence type="ECO:0000256" key="1">
    <source>
        <dbReference type="ARBA" id="ARBA00004418"/>
    </source>
</evidence>